<keyword evidence="2" id="KW-1185">Reference proteome</keyword>
<accession>A0ABP9HSU9</accession>
<dbReference type="Proteomes" id="UP001501692">
    <property type="component" value="Unassembled WGS sequence"/>
</dbReference>
<proteinExistence type="predicted"/>
<dbReference type="EMBL" id="BAABJK010000019">
    <property type="protein sequence ID" value="GAA4977787.1"/>
    <property type="molecule type" value="Genomic_DNA"/>
</dbReference>
<sequence length="126" mass="14929">MNESKRLNFLKSYLKLFGVEKIELTNETVDSISGIAIYDKSDPEERQEFNWYKTESEVPSAELNILIEKIVAEKWHNGDKITKDIAEIEFTEFDNETKNRMEFKLFEIDIKMVDNGEETDSYFVHY</sequence>
<organism evidence="1 2">
    <name type="scientific">Algibacter aquimarinus</name>
    <dbReference type="NCBI Taxonomy" id="1136748"/>
    <lineage>
        <taxon>Bacteria</taxon>
        <taxon>Pseudomonadati</taxon>
        <taxon>Bacteroidota</taxon>
        <taxon>Flavobacteriia</taxon>
        <taxon>Flavobacteriales</taxon>
        <taxon>Flavobacteriaceae</taxon>
        <taxon>Algibacter</taxon>
    </lineage>
</organism>
<protein>
    <submittedName>
        <fullName evidence="1">Uncharacterized protein</fullName>
    </submittedName>
</protein>
<comment type="caution">
    <text evidence="1">The sequence shown here is derived from an EMBL/GenBank/DDBJ whole genome shotgun (WGS) entry which is preliminary data.</text>
</comment>
<evidence type="ECO:0000313" key="2">
    <source>
        <dbReference type="Proteomes" id="UP001501692"/>
    </source>
</evidence>
<name>A0ABP9HSU9_9FLAO</name>
<reference evidence="2" key="1">
    <citation type="journal article" date="2019" name="Int. J. Syst. Evol. Microbiol.">
        <title>The Global Catalogue of Microorganisms (GCM) 10K type strain sequencing project: providing services to taxonomists for standard genome sequencing and annotation.</title>
        <authorList>
            <consortium name="The Broad Institute Genomics Platform"/>
            <consortium name="The Broad Institute Genome Sequencing Center for Infectious Disease"/>
            <person name="Wu L."/>
            <person name="Ma J."/>
        </authorList>
    </citation>
    <scope>NUCLEOTIDE SEQUENCE [LARGE SCALE GENOMIC DNA]</scope>
    <source>
        <strain evidence="2">JCM 18287</strain>
    </source>
</reference>
<gene>
    <name evidence="1" type="ORF">GCM10023315_30780</name>
</gene>
<evidence type="ECO:0000313" key="1">
    <source>
        <dbReference type="EMBL" id="GAA4977787.1"/>
    </source>
</evidence>
<dbReference type="RefSeq" id="WP_345170506.1">
    <property type="nucleotide sequence ID" value="NZ_BAABJK010000019.1"/>
</dbReference>